<dbReference type="GeneID" id="30031332"/>
<dbReference type="GO" id="GO:0031491">
    <property type="term" value="F:nucleosome binding"/>
    <property type="evidence" value="ECO:0007669"/>
    <property type="project" value="EnsemblFungi"/>
</dbReference>
<comment type="subcellular location">
    <subcellularLocation>
        <location evidence="2 12">Nucleus</location>
    </subcellularLocation>
</comment>
<dbReference type="EMBL" id="LXTC01000001">
    <property type="protein sequence ID" value="OBA24129.1"/>
    <property type="molecule type" value="Genomic_DNA"/>
</dbReference>
<dbReference type="GO" id="GO:0000417">
    <property type="term" value="C:HIR complex"/>
    <property type="evidence" value="ECO:0007669"/>
    <property type="project" value="EnsemblFungi"/>
</dbReference>
<evidence type="ECO:0000313" key="16">
    <source>
        <dbReference type="EMBL" id="OBA24129.1"/>
    </source>
</evidence>
<dbReference type="GO" id="GO:0042802">
    <property type="term" value="F:identical protein binding"/>
    <property type="evidence" value="ECO:0007669"/>
    <property type="project" value="EnsemblFungi"/>
</dbReference>
<organism evidence="16 17">
    <name type="scientific">Metschnikowia bicuspidata var. bicuspidata NRRL YB-4993</name>
    <dbReference type="NCBI Taxonomy" id="869754"/>
    <lineage>
        <taxon>Eukaryota</taxon>
        <taxon>Fungi</taxon>
        <taxon>Dikarya</taxon>
        <taxon>Ascomycota</taxon>
        <taxon>Saccharomycotina</taxon>
        <taxon>Pichiomycetes</taxon>
        <taxon>Metschnikowiaceae</taxon>
        <taxon>Metschnikowia</taxon>
    </lineage>
</organism>
<dbReference type="InterPro" id="IPR055410">
    <property type="entry name" value="Beta-prop_CAF1B_HIR1"/>
</dbReference>
<keyword evidence="8 12" id="KW-0805">Transcription regulation</keyword>
<evidence type="ECO:0000256" key="3">
    <source>
        <dbReference type="ARBA" id="ARBA00007306"/>
    </source>
</evidence>
<feature type="domain" description="CAF1B/HIR1 beta-propeller" evidence="15">
    <location>
        <begin position="28"/>
        <end position="370"/>
    </location>
</feature>
<dbReference type="PROSITE" id="PS50082">
    <property type="entry name" value="WD_REPEATS_2"/>
    <property type="match status" value="4"/>
</dbReference>
<dbReference type="GO" id="GO:0003714">
    <property type="term" value="F:transcription corepressor activity"/>
    <property type="evidence" value="ECO:0007669"/>
    <property type="project" value="EnsemblFungi"/>
</dbReference>
<evidence type="ECO:0000259" key="15">
    <source>
        <dbReference type="Pfam" id="PF24105"/>
    </source>
</evidence>
<dbReference type="PANTHER" id="PTHR13831">
    <property type="entry name" value="MEMBER OF THE HIR1 FAMILY OF WD-REPEAT PROTEINS"/>
    <property type="match status" value="1"/>
</dbReference>
<keyword evidence="7 12" id="KW-0156">Chromatin regulator</keyword>
<dbReference type="GO" id="GO:0000775">
    <property type="term" value="C:chromosome, centromeric region"/>
    <property type="evidence" value="ECO:0007669"/>
    <property type="project" value="EnsemblFungi"/>
</dbReference>
<feature type="repeat" description="WD" evidence="11">
    <location>
        <begin position="174"/>
        <end position="205"/>
    </location>
</feature>
<dbReference type="Pfam" id="PF07569">
    <property type="entry name" value="Hira"/>
    <property type="match status" value="1"/>
</dbReference>
<dbReference type="InterPro" id="IPR036322">
    <property type="entry name" value="WD40_repeat_dom_sf"/>
</dbReference>
<reference evidence="16 17" key="1">
    <citation type="submission" date="2016-05" db="EMBL/GenBank/DDBJ databases">
        <title>Comparative genomics of biotechnologically important yeasts.</title>
        <authorList>
            <consortium name="DOE Joint Genome Institute"/>
            <person name="Riley R."/>
            <person name="Haridas S."/>
            <person name="Wolfe K.H."/>
            <person name="Lopes M.R."/>
            <person name="Hittinger C.T."/>
            <person name="Goker M."/>
            <person name="Salamov A."/>
            <person name="Wisecaver J."/>
            <person name="Long T.M."/>
            <person name="Aerts A.L."/>
            <person name="Barry K."/>
            <person name="Choi C."/>
            <person name="Clum A."/>
            <person name="Coughlan A.Y."/>
            <person name="Deshpande S."/>
            <person name="Douglass A.P."/>
            <person name="Hanson S.J."/>
            <person name="Klenk H.-P."/>
            <person name="LaButti K."/>
            <person name="Lapidus A."/>
            <person name="Lindquist E."/>
            <person name="Lipzen A."/>
            <person name="Meier-kolthoff J.P."/>
            <person name="Ohm R.A."/>
            <person name="Otillar R.P."/>
            <person name="Pangilinan J."/>
            <person name="Peng Y."/>
            <person name="Rokas A."/>
            <person name="Rosa C.A."/>
            <person name="Scheuner C."/>
            <person name="Sibirny A.A."/>
            <person name="Slot J.C."/>
            <person name="Stielow J.B."/>
            <person name="Sun H."/>
            <person name="Kurtzman C.P."/>
            <person name="Blackwell M."/>
            <person name="Grigoriev I.V."/>
            <person name="Jeffries T.W."/>
        </authorList>
    </citation>
    <scope>NUCLEOTIDE SEQUENCE [LARGE SCALE GENOMIC DNA]</scope>
    <source>
        <strain evidence="16 17">NRRL YB-4993</strain>
    </source>
</reference>
<dbReference type="InterPro" id="IPR019015">
    <property type="entry name" value="HIRA_B_motif"/>
</dbReference>
<feature type="domain" description="Protein HIRA-like C-terminal" evidence="14">
    <location>
        <begin position="750"/>
        <end position="886"/>
    </location>
</feature>
<dbReference type="PRINTS" id="PR00320">
    <property type="entry name" value="GPROTEINBRPT"/>
</dbReference>
<gene>
    <name evidence="16" type="ORF">METBIDRAFT_65768</name>
</gene>
<name>A0A1A0HIZ4_9ASCO</name>
<accession>A0A1A0HIZ4</accession>
<comment type="similarity">
    <text evidence="3 12">Belongs to the WD repeat HIR1 family.</text>
</comment>
<keyword evidence="5 11" id="KW-0853">WD repeat</keyword>
<evidence type="ECO:0000256" key="13">
    <source>
        <dbReference type="SAM" id="MobiDB-lite"/>
    </source>
</evidence>
<feature type="repeat" description="WD" evidence="11">
    <location>
        <begin position="22"/>
        <end position="46"/>
    </location>
</feature>
<evidence type="ECO:0000256" key="12">
    <source>
        <dbReference type="RuleBase" id="RU364014"/>
    </source>
</evidence>
<evidence type="ECO:0000256" key="11">
    <source>
        <dbReference type="PROSITE-ProRule" id="PRU00221"/>
    </source>
</evidence>
<dbReference type="InterPro" id="IPR011494">
    <property type="entry name" value="HIRA-like_C"/>
</dbReference>
<sequence length="949" mass="103832">MKILKLPWLSHRAENKTLECYALDINSAGSKLASGGLDGKVKVWDLAQILQHADSSDTPGPAPERRAPLASMNRHNGVVTCVKFSPDGRFLASGSDDKIVLIWEKDEELAPRPKQFGETEPDAEHWTVRRRLVAHDNDVQDICWAPDALLLITVGLDRSIIIWHGATFERIKRYDLHQSMVKGVVFDPANKFFATASDDRSVRIFRYYKKPHGASAATHEFQMEQVVVDAFRKSPLTLYFRRMLWLPDGQHLAVPNATNGPVSSVVVINRGTWATDVSLIGHEAPCEVCAFAPVLFCVPGGDTHTTILATGGQDRTLAVWSTGLSKPLVVAHDIAQKPITDMAWTPDGQALFVSSLDGLITCVRFAPAELGEPVGADAIGLLLERYGGDDATVMPEGVDLLRLEGLARGRLLASGDNASTADLARLRVPPPRLGGATPRIDAGAAPAPAVVLTKTGRKRVAPTLISTYAGPAGPASHGLGALLPLRATAPLEVAFKISAKLSQTLYVLPKNGLQSAVHGRRLNIDMPAAGPGITDPDNDNEDMGFDAPNSALLQPLTAAAMRLKIKKFRKQRMGHRYPTPFKAVSDLPGILFSNQAIMNADLAKLVQADQVNVADTELVSTSSLDSVDESMYFRVIVAATTHELPGHDDSERPHSSHHSSHTRSIIEIRNGPPWPEDDEVLNTDPVQRTDFQDPTQVIVTCSDRAQLRSYALYFPFKIQHAVPVLLDRVLAYYVLISFEGTTQIIRANTGSYFLPCFELGANVVALRQKGRFFMVLTSLGQLFCWKFPALRSGRSRLEKVYSGVSVAPAVNAETFVPSAASQQDADARKDSKTQPAQVLVDNISALEIDEHDGLPIIVMQRTSCVYLYSVALMVWTKVLDPWYLLAYEKQELATMTVPTLNRQVFASVADLKLESIQRGEAGSYKFDETNSELKCSMRTRFEELAALSC</sequence>
<dbReference type="GO" id="GO:0003677">
    <property type="term" value="F:DNA binding"/>
    <property type="evidence" value="ECO:0007669"/>
    <property type="project" value="EnsemblFungi"/>
</dbReference>
<dbReference type="Gene3D" id="2.130.10.10">
    <property type="entry name" value="YVTN repeat-like/Quinoprotein amine dehydrogenase"/>
    <property type="match status" value="2"/>
</dbReference>
<evidence type="ECO:0000256" key="9">
    <source>
        <dbReference type="ARBA" id="ARBA00023163"/>
    </source>
</evidence>
<dbReference type="PROSITE" id="PS50294">
    <property type="entry name" value="WD_REPEATS_REGION"/>
    <property type="match status" value="2"/>
</dbReference>
<evidence type="ECO:0000256" key="10">
    <source>
        <dbReference type="ARBA" id="ARBA00023242"/>
    </source>
</evidence>
<proteinExistence type="inferred from homology"/>
<keyword evidence="4 12" id="KW-0678">Repressor</keyword>
<feature type="compositionally biased region" description="Basic and acidic residues" evidence="13">
    <location>
        <begin position="644"/>
        <end position="654"/>
    </location>
</feature>
<keyword evidence="9 12" id="KW-0804">Transcription</keyword>
<dbReference type="Proteomes" id="UP000092555">
    <property type="component" value="Unassembled WGS sequence"/>
</dbReference>
<dbReference type="SMART" id="SM00320">
    <property type="entry name" value="WD40"/>
    <property type="match status" value="6"/>
</dbReference>
<evidence type="ECO:0000256" key="1">
    <source>
        <dbReference type="ARBA" id="ARBA00002677"/>
    </source>
</evidence>
<comment type="caution">
    <text evidence="16">The sequence shown here is derived from an EMBL/GenBank/DDBJ whole genome shotgun (WGS) entry which is preliminary data.</text>
</comment>
<evidence type="ECO:0000256" key="5">
    <source>
        <dbReference type="ARBA" id="ARBA00022574"/>
    </source>
</evidence>
<dbReference type="GO" id="GO:0006334">
    <property type="term" value="P:nucleosome assembly"/>
    <property type="evidence" value="ECO:0007669"/>
    <property type="project" value="EnsemblFungi"/>
</dbReference>
<dbReference type="GO" id="GO:0016480">
    <property type="term" value="P:negative regulation of transcription by RNA polymerase III"/>
    <property type="evidence" value="ECO:0007669"/>
    <property type="project" value="EnsemblFungi"/>
</dbReference>
<dbReference type="GO" id="GO:0005634">
    <property type="term" value="C:nucleus"/>
    <property type="evidence" value="ECO:0007669"/>
    <property type="project" value="UniProtKB-SubCell"/>
</dbReference>
<dbReference type="InterPro" id="IPR031120">
    <property type="entry name" value="HIR1-like"/>
</dbReference>
<evidence type="ECO:0000256" key="4">
    <source>
        <dbReference type="ARBA" id="ARBA00022491"/>
    </source>
</evidence>
<dbReference type="OrthoDB" id="1741719at2759"/>
<dbReference type="FunFam" id="2.130.10.10:FF:001073">
    <property type="entry name" value="Protein HIR"/>
    <property type="match status" value="1"/>
</dbReference>
<protein>
    <recommendedName>
        <fullName evidence="12">Protein HIR</fullName>
    </recommendedName>
</protein>
<dbReference type="RefSeq" id="XP_018714610.1">
    <property type="nucleotide sequence ID" value="XM_018858356.1"/>
</dbReference>
<evidence type="ECO:0000256" key="2">
    <source>
        <dbReference type="ARBA" id="ARBA00004123"/>
    </source>
</evidence>
<comment type="function">
    <text evidence="1 12">Required for replication-independent chromatin assembly and for the periodic repression of histone gene transcription during the cell cycle.</text>
</comment>
<dbReference type="Pfam" id="PF09453">
    <property type="entry name" value="HIRA_B"/>
    <property type="match status" value="1"/>
</dbReference>
<evidence type="ECO:0000256" key="6">
    <source>
        <dbReference type="ARBA" id="ARBA00022737"/>
    </source>
</evidence>
<dbReference type="PROSITE" id="PS00678">
    <property type="entry name" value="WD_REPEATS_1"/>
    <property type="match status" value="1"/>
</dbReference>
<dbReference type="InterPro" id="IPR019775">
    <property type="entry name" value="WD40_repeat_CS"/>
</dbReference>
<keyword evidence="6 12" id="KW-0677">Repeat</keyword>
<dbReference type="InterPro" id="IPR015943">
    <property type="entry name" value="WD40/YVTN_repeat-like_dom_sf"/>
</dbReference>
<dbReference type="PANTHER" id="PTHR13831:SF0">
    <property type="entry name" value="PROTEIN HIRA"/>
    <property type="match status" value="1"/>
</dbReference>
<dbReference type="InterPro" id="IPR001680">
    <property type="entry name" value="WD40_rpt"/>
</dbReference>
<dbReference type="Pfam" id="PF24105">
    <property type="entry name" value="Beta-prop_CAF1B_HIR1"/>
    <property type="match status" value="1"/>
</dbReference>
<dbReference type="GO" id="GO:1905268">
    <property type="term" value="P:negative regulation of chromatin organization"/>
    <property type="evidence" value="ECO:0007669"/>
    <property type="project" value="EnsemblFungi"/>
</dbReference>
<feature type="repeat" description="WD" evidence="11">
    <location>
        <begin position="132"/>
        <end position="173"/>
    </location>
</feature>
<evidence type="ECO:0000259" key="14">
    <source>
        <dbReference type="Pfam" id="PF07569"/>
    </source>
</evidence>
<keyword evidence="17" id="KW-1185">Reference proteome</keyword>
<dbReference type="STRING" id="869754.A0A1A0HIZ4"/>
<dbReference type="CDD" id="cd00200">
    <property type="entry name" value="WD40"/>
    <property type="match status" value="1"/>
</dbReference>
<feature type="region of interest" description="Disordered" evidence="13">
    <location>
        <begin position="644"/>
        <end position="681"/>
    </location>
</feature>
<evidence type="ECO:0000313" key="17">
    <source>
        <dbReference type="Proteomes" id="UP000092555"/>
    </source>
</evidence>
<feature type="repeat" description="WD" evidence="11">
    <location>
        <begin position="72"/>
        <end position="104"/>
    </location>
</feature>
<keyword evidence="10 12" id="KW-0539">Nucleus</keyword>
<dbReference type="InterPro" id="IPR020472">
    <property type="entry name" value="WD40_PAC1"/>
</dbReference>
<dbReference type="GO" id="GO:0000785">
    <property type="term" value="C:chromatin"/>
    <property type="evidence" value="ECO:0007669"/>
    <property type="project" value="TreeGrafter"/>
</dbReference>
<dbReference type="GO" id="GO:0000122">
    <property type="term" value="P:negative regulation of transcription by RNA polymerase II"/>
    <property type="evidence" value="ECO:0007669"/>
    <property type="project" value="EnsemblFungi"/>
</dbReference>
<dbReference type="SUPFAM" id="SSF50978">
    <property type="entry name" value="WD40 repeat-like"/>
    <property type="match status" value="1"/>
</dbReference>
<dbReference type="AlphaFoldDB" id="A0A1A0HIZ4"/>
<evidence type="ECO:0000256" key="8">
    <source>
        <dbReference type="ARBA" id="ARBA00023015"/>
    </source>
</evidence>
<dbReference type="GO" id="GO:0006368">
    <property type="term" value="P:transcription elongation by RNA polymerase II"/>
    <property type="evidence" value="ECO:0007669"/>
    <property type="project" value="EnsemblFungi"/>
</dbReference>
<evidence type="ECO:0000256" key="7">
    <source>
        <dbReference type="ARBA" id="ARBA00022853"/>
    </source>
</evidence>